<protein>
    <submittedName>
        <fullName evidence="1">Uncharacterized protein</fullName>
    </submittedName>
</protein>
<evidence type="ECO:0000313" key="1">
    <source>
        <dbReference type="EMBL" id="RTR12779.1"/>
    </source>
</evidence>
<dbReference type="EMBL" id="RXMA01000050">
    <property type="protein sequence ID" value="RTR12779.1"/>
    <property type="molecule type" value="Genomic_DNA"/>
</dbReference>
<dbReference type="RefSeq" id="WP_126620637.1">
    <property type="nucleotide sequence ID" value="NZ_JBHUCY010000081.1"/>
</dbReference>
<dbReference type="Proteomes" id="UP000277007">
    <property type="component" value="Unassembled WGS sequence"/>
</dbReference>
<reference evidence="1 2" key="1">
    <citation type="submission" date="2018-12" db="EMBL/GenBank/DDBJ databases">
        <authorList>
            <person name="Yang Y."/>
        </authorList>
    </citation>
    <scope>NUCLEOTIDE SEQUENCE [LARGE SCALE GENOMIC DNA]</scope>
    <source>
        <strain evidence="1 2">L-25-5w-1</strain>
    </source>
</reference>
<organism evidence="1 2">
    <name type="scientific">Azospirillum griseum</name>
    <dbReference type="NCBI Taxonomy" id="2496639"/>
    <lineage>
        <taxon>Bacteria</taxon>
        <taxon>Pseudomonadati</taxon>
        <taxon>Pseudomonadota</taxon>
        <taxon>Alphaproteobacteria</taxon>
        <taxon>Rhodospirillales</taxon>
        <taxon>Azospirillaceae</taxon>
        <taxon>Azospirillum</taxon>
    </lineage>
</organism>
<accession>A0A3S0R563</accession>
<evidence type="ECO:0000313" key="2">
    <source>
        <dbReference type="Proteomes" id="UP000277007"/>
    </source>
</evidence>
<comment type="caution">
    <text evidence="1">The sequence shown here is derived from an EMBL/GenBank/DDBJ whole genome shotgun (WGS) entry which is preliminary data.</text>
</comment>
<dbReference type="AlphaFoldDB" id="A0A3S0R563"/>
<gene>
    <name evidence="1" type="ORF">EJ903_25210</name>
</gene>
<proteinExistence type="predicted"/>
<name>A0A3S0R563_9PROT</name>
<sequence length="511" mass="55990">MVVWNEARNWSGKSSLAGPNGELILSLDKAPGPKVDVRGRATAVSLTPVGQQLVSEFTSLKQSLVPAVLSEDQFFSVLFNGAPDLPLPETFEPRDFHKAVQRGSKPELFQAKNIRSWAICRGLQSVADRADEIIRLRNEIGNVGRSPRDGRNKRKHKGAADYLVKVQEGVQGIVLFSHGAGALNDFNQLIKELPRWIGSMSLSDLEEVVRPLLDVHWSDGGGVLRATTLAQVVNDALLPMPLEGLGPDGVRLLYSAAVNLAHTRGMAEASESFSRILPVLEQSASKRIQSAILDSVSGVTLVADASHYTMVGLRSEDAAARFVEAYSRLGSSEGGASFQCGGLRCEACFLLNMGKRSQALEVLGRLETQLSKNEGCLPKLEILTLRFYVSLLRAEAFWANGESGQGDRNLARKAAIAALYNLNLHSKEMERCRPSFLGSREYHISSVMRAVMYHLLAAVDPTNPSAPSWHAMSRDMFAKGNHASCVRQRANLGYDIDFLEHKYPHLKNNAY</sequence>
<keyword evidence="2" id="KW-1185">Reference proteome</keyword>